<dbReference type="OrthoDB" id="1919226at2759"/>
<dbReference type="InterPro" id="IPR006867">
    <property type="entry name" value="DUF632"/>
</dbReference>
<feature type="region of interest" description="Disordered" evidence="1">
    <location>
        <begin position="63"/>
        <end position="113"/>
    </location>
</feature>
<dbReference type="RefSeq" id="XP_021747306.1">
    <property type="nucleotide sequence ID" value="XM_021891614.1"/>
</dbReference>
<dbReference type="Gramene" id="AUR62033041-RA">
    <property type="protein sequence ID" value="AUR62033041-RA:cds"/>
    <property type="gene ID" value="AUR62033041"/>
</dbReference>
<keyword evidence="5" id="KW-1185">Reference proteome</keyword>
<reference evidence="4" key="2">
    <citation type="submission" date="2021-03" db="UniProtKB">
        <authorList>
            <consortium name="EnsemblPlants"/>
        </authorList>
    </citation>
    <scope>IDENTIFICATION</scope>
</reference>
<dbReference type="Pfam" id="PF04782">
    <property type="entry name" value="DUF632"/>
    <property type="match status" value="1"/>
</dbReference>
<feature type="domain" description="DUF630" evidence="3">
    <location>
        <begin position="1"/>
        <end position="58"/>
    </location>
</feature>
<dbReference type="GeneID" id="110713145"/>
<dbReference type="RefSeq" id="XP_021747309.1">
    <property type="nucleotide sequence ID" value="XM_021891617.1"/>
</dbReference>
<dbReference type="EnsemblPlants" id="AUR62033041-RA">
    <property type="protein sequence ID" value="AUR62033041-RA:cds"/>
    <property type="gene ID" value="AUR62033041"/>
</dbReference>
<organism evidence="4 5">
    <name type="scientific">Chenopodium quinoa</name>
    <name type="common">Quinoa</name>
    <dbReference type="NCBI Taxonomy" id="63459"/>
    <lineage>
        <taxon>Eukaryota</taxon>
        <taxon>Viridiplantae</taxon>
        <taxon>Streptophyta</taxon>
        <taxon>Embryophyta</taxon>
        <taxon>Tracheophyta</taxon>
        <taxon>Spermatophyta</taxon>
        <taxon>Magnoliopsida</taxon>
        <taxon>eudicotyledons</taxon>
        <taxon>Gunneridae</taxon>
        <taxon>Pentapetalae</taxon>
        <taxon>Caryophyllales</taxon>
        <taxon>Chenopodiaceae</taxon>
        <taxon>Chenopodioideae</taxon>
        <taxon>Atripliceae</taxon>
        <taxon>Chenopodium</taxon>
    </lineage>
</organism>
<evidence type="ECO:0000313" key="4">
    <source>
        <dbReference type="EnsemblPlants" id="AUR62033041-RA:cds"/>
    </source>
</evidence>
<accession>A0A803MP40</accession>
<dbReference type="PANTHER" id="PTHR21450:SF21">
    <property type="entry name" value="REDUCTASE SUBUNIT C, PUTATIVE (DUF630 AND DUF632)-RELATED"/>
    <property type="match status" value="1"/>
</dbReference>
<dbReference type="KEGG" id="cqi:110713145"/>
<dbReference type="RefSeq" id="XP_021747307.1">
    <property type="nucleotide sequence ID" value="XM_021891615.1"/>
</dbReference>
<evidence type="ECO:0000259" key="3">
    <source>
        <dbReference type="Pfam" id="PF04783"/>
    </source>
</evidence>
<feature type="compositionally biased region" description="Pro residues" evidence="1">
    <location>
        <begin position="73"/>
        <end position="86"/>
    </location>
</feature>
<dbReference type="Proteomes" id="UP000596660">
    <property type="component" value="Unplaced"/>
</dbReference>
<feature type="compositionally biased region" description="Basic and acidic residues" evidence="1">
    <location>
        <begin position="88"/>
        <end position="103"/>
    </location>
</feature>
<evidence type="ECO:0000256" key="1">
    <source>
        <dbReference type="SAM" id="MobiDB-lite"/>
    </source>
</evidence>
<dbReference type="RefSeq" id="XP_021747310.1">
    <property type="nucleotide sequence ID" value="XM_021891618.1"/>
</dbReference>
<gene>
    <name evidence="4" type="primary">LOC110713145</name>
</gene>
<dbReference type="Pfam" id="PF04783">
    <property type="entry name" value="DUF630"/>
    <property type="match status" value="1"/>
</dbReference>
<evidence type="ECO:0000259" key="2">
    <source>
        <dbReference type="Pfam" id="PF04782"/>
    </source>
</evidence>
<sequence length="650" mass="74001">MGCASSRFDNEERVRICKERKRTVKQLLGYRKEFASAILAYLKALKDTGITLRQYTELESLEFESQVRSSPPLTLPPAPPRPPPIDSPDSKKLEDNQNGKEAQEEITEVGEGSYCPPPLSLRLWDPCDLLESSLGQDKVESVLVEDMDEENWAEARTQFDEDDQVHVTSDKTSDAVRTNSPNVDDNLSLVTGKMNHMVDRPMVVWRKRKTLSGIVKELDDYFLKASAGGKEIAVLVDMSTSNISLHHNLKAKKGKENNSGRLSSLPLNLSSRSLQLEKDNLEPSTPTEVTEPCKPGAHCVSLEKIYAEELTLYAAVREEEMLKVEHKRKSLSLRKLEDDNGELDKIEKTWSAVENLQSDIVRLQESVKKTSASILTIIDKEMHPQLIALLTGLIQMWKTMNECHQNQIQISQQVLLLTSHNTEPITENHREAAMQLEGGVSFWYNSFCRLTKFQRDYIESLCKWIQLTDSGIDSENQNCCPSEVRALCQNWLVALDRLPAQVVSEAIKSFLKVIRSIRLQQQEEFNLKKKVDKLERKWLKELESLSEIEKKLQVSNWFADMESGFSPKHPLSVKRAKVGDLQKMHENEKAKYLSSIQISRAMTLSKLQKSLPHVFEKLTEFSNACKQFFETVLNHADQVYNADENTHADG</sequence>
<proteinExistence type="predicted"/>
<reference evidence="4" key="1">
    <citation type="journal article" date="2017" name="Nature">
        <title>The genome of Chenopodium quinoa.</title>
        <authorList>
            <person name="Jarvis D.E."/>
            <person name="Ho Y.S."/>
            <person name="Lightfoot D.J."/>
            <person name="Schmoeckel S.M."/>
            <person name="Li B."/>
            <person name="Borm T.J.A."/>
            <person name="Ohyanagi H."/>
            <person name="Mineta K."/>
            <person name="Michell C.T."/>
            <person name="Saber N."/>
            <person name="Kharbatia N.M."/>
            <person name="Rupper R.R."/>
            <person name="Sharp A.R."/>
            <person name="Dally N."/>
            <person name="Boughton B.A."/>
            <person name="Woo Y.H."/>
            <person name="Gao G."/>
            <person name="Schijlen E.G.W.M."/>
            <person name="Guo X."/>
            <person name="Momin A.A."/>
            <person name="Negrao S."/>
            <person name="Al-Babili S."/>
            <person name="Gehring C."/>
            <person name="Roessner U."/>
            <person name="Jung C."/>
            <person name="Murphy K."/>
            <person name="Arold S.T."/>
            <person name="Gojobori T."/>
            <person name="van der Linden C.G."/>
            <person name="van Loo E.N."/>
            <person name="Jellen E.N."/>
            <person name="Maughan P.J."/>
            <person name="Tester M."/>
        </authorList>
    </citation>
    <scope>NUCLEOTIDE SEQUENCE [LARGE SCALE GENOMIC DNA]</scope>
    <source>
        <strain evidence="4">cv. PI 614886</strain>
    </source>
</reference>
<name>A0A803MP40_CHEQI</name>
<dbReference type="PANTHER" id="PTHR21450">
    <property type="entry name" value="PROTEIN ALTERED PHOSPHATE STARVATION RESPONSE 1"/>
    <property type="match status" value="1"/>
</dbReference>
<dbReference type="InterPro" id="IPR006868">
    <property type="entry name" value="DUF630"/>
</dbReference>
<evidence type="ECO:0000313" key="5">
    <source>
        <dbReference type="Proteomes" id="UP000596660"/>
    </source>
</evidence>
<dbReference type="OMA" id="NADENTH"/>
<dbReference type="AlphaFoldDB" id="A0A803MP40"/>
<feature type="domain" description="DUF632" evidence="2">
    <location>
        <begin position="211"/>
        <end position="515"/>
    </location>
</feature>
<protein>
    <submittedName>
        <fullName evidence="4">Uncharacterized protein</fullName>
    </submittedName>
</protein>